<comment type="caution">
    <text evidence="1">The sequence shown here is derived from an EMBL/GenBank/DDBJ whole genome shotgun (WGS) entry which is preliminary data.</text>
</comment>
<gene>
    <name evidence="1" type="ORF">DWV78_06050</name>
</gene>
<feature type="non-terminal residue" evidence="1">
    <location>
        <position position="83"/>
    </location>
</feature>
<reference evidence="1 2" key="1">
    <citation type="submission" date="2018-08" db="EMBL/GenBank/DDBJ databases">
        <title>A genome reference for cultivated species of the human gut microbiota.</title>
        <authorList>
            <person name="Zou Y."/>
            <person name="Xue W."/>
            <person name="Luo G."/>
        </authorList>
    </citation>
    <scope>NUCLEOTIDE SEQUENCE [LARGE SCALE GENOMIC DNA]</scope>
    <source>
        <strain evidence="1 2">AF12-8</strain>
    </source>
</reference>
<dbReference type="EMBL" id="QSAE01000013">
    <property type="protein sequence ID" value="RGW40346.1"/>
    <property type="molecule type" value="Genomic_DNA"/>
</dbReference>
<protein>
    <submittedName>
        <fullName evidence="1">Transposase</fullName>
    </submittedName>
</protein>
<sequence>MGTKDSKAKEYLSDNTRFSEICNYVLFDGEKVIKPEDLKECDTTEVLSVFGIDKKQIVKQKWRDLLKSVSVKHTGQMYVILIG</sequence>
<name>A0A413BHV9_9FIRM</name>
<accession>A0A413BHV9</accession>
<organism evidence="1 2">
    <name type="scientific">Agathobacter rectalis</name>
    <dbReference type="NCBI Taxonomy" id="39491"/>
    <lineage>
        <taxon>Bacteria</taxon>
        <taxon>Bacillati</taxon>
        <taxon>Bacillota</taxon>
        <taxon>Clostridia</taxon>
        <taxon>Lachnospirales</taxon>
        <taxon>Lachnospiraceae</taxon>
        <taxon>Agathobacter</taxon>
    </lineage>
</organism>
<dbReference type="Proteomes" id="UP000286581">
    <property type="component" value="Unassembled WGS sequence"/>
</dbReference>
<proteinExistence type="predicted"/>
<evidence type="ECO:0000313" key="1">
    <source>
        <dbReference type="EMBL" id="RGW40346.1"/>
    </source>
</evidence>
<evidence type="ECO:0000313" key="2">
    <source>
        <dbReference type="Proteomes" id="UP000286581"/>
    </source>
</evidence>
<dbReference type="AlphaFoldDB" id="A0A413BHV9"/>